<feature type="coiled-coil region" evidence="6">
    <location>
        <begin position="1564"/>
        <end position="1594"/>
    </location>
</feature>
<dbReference type="CDD" id="cd11684">
    <property type="entry name" value="DHR2_DOCK"/>
    <property type="match status" value="1"/>
</dbReference>
<dbReference type="Pfam" id="PF16172">
    <property type="entry name" value="DOCK_N"/>
    <property type="match status" value="1"/>
</dbReference>
<comment type="caution">
    <text evidence="10">The sequence shown here is derived from an EMBL/GenBank/DDBJ whole genome shotgun (WGS) entry which is preliminary data.</text>
</comment>
<keyword evidence="11" id="KW-1185">Reference proteome</keyword>
<dbReference type="InterPro" id="IPR046773">
    <property type="entry name" value="DOCKER_Lobe_C"/>
</dbReference>
<comment type="subcellular location">
    <subcellularLocation>
        <location evidence="1">Cytoplasm</location>
    </subcellularLocation>
</comment>
<evidence type="ECO:0000256" key="4">
    <source>
        <dbReference type="ARBA" id="ARBA00022658"/>
    </source>
</evidence>
<dbReference type="Gene3D" id="1.25.40.410">
    <property type="match status" value="1"/>
</dbReference>
<sequence>MFQRCRSTACGADSSKSVSSTSSGSSPTRPNSTRAAPRATMMTYNRPPPPLVLMKKNKQSDEVEVDAQRTLAQDVDHFACQWRKDIAQALVDKNFSEYTHLKTHLSTLLAWRRQMRLAYEDFNAGRSDVQPYLDVKNSILKLIEATKQQNQSYSVPLTADGEAAVPHLQTLHKRMRDRMRDSSKLPETAAEQYEREIETGMRKRAGQEGKLHLFARMKMAIISAGEGCQLLFSLWSKKTKEFVSDEFMVAVTAQGYTNDMSLMDKLHTLFTDLSKTDFENGLVLVARIYRVGKLVPDAAGASSSGAYTQGVQDAAQRVADDAQQIYKRWYGCVALDLSVLKVHQMLIGDELSPDNTPIYQPKSGSDSNFSNLHEAIALGRTDEFEVVPKTNGIVMGLVLFEGDAQQCLRKESRLNGVGVTQRRTMSGESAYRNDLYITLTGCDFSQGSKTSAMNVEVKIQCLMDTGAPVEALQRGSGVQNSPASDYRSTVYYHNNNPSFNETVKLTIPDDPGKFERCHLLFTFYHCSGSKPRAAFGFSYLELANPENGAALKDVEYSLGSYKLMDGMDKGKMVVPKYLQSKDKLSIRNYRSGLSKIDEVFRVRTTMCSTKKTQNGVLHDLINWKQLDAGKLEKVLVSAHSLQDDEIFKFLREIMDALCAIFSEKRQSQNVKTILPVFHLFAYVLERFTNKNFRDRAPILEAYIRDGFHNNKMHKVLIACVDHYMRWIEDKDAVKSNPRDIKVFLNSMSAFNYIIWIINESRQQDASADKTVVEFKGAVLDLMKRVNNLMQVEEPVQIKVIRGKTLNHFPSVMDHLLTIFTPPEVGVIAASFLDVVPVAGLTYTVNTDKLALVQHICKGPVFKDSAARQSVLAAIMKTIGDFLNPEQEEASRPKSNAPKKIQALLGMDKNAAAKNFDEVCVQIILSMLQVVQEDDDKLCVERMSSLLPFLVAFVNKQLKKMEEVMGGGGDDDTDKFRESLSNGATALFSLLYLMDNDQYRAYINTTPHGSPGARAMLLEVLTCLYRLLNVRAVYPSAWLVFHVFQTEVTVKLLEWTNAYLLEEYADTAQDDISLPVDSSLWRMVYETSMAIITSDVLEEKGANDNKKKILKSNAYESDLRIAVCGILTQNWINLSDTCKMMLAHNLVQRLLAQIGSECVEVDQMCADFYFDLVKAEYVLKKDFEVVRDHTISSVGAIVTAQMVEESESNPLFLLFKEGLAAKFKGDDVLGNADGEKFLEEIRQLFTLLVALAKFPKNAVHEQERSFAYAHLMEFLLKMKRIESYTRYAHLLSGEMLSLGLNIEAGKALLMHADLLEFAGDDQLGAFCVEGDAVLYGKETSMKRKERIYKKAMEYFDKAQYWEGSIKLCEELRKFYAEQLYDFEKCSAILNAMANYYSLIRTKDRFYPSTFRVGYYGDYGPEFKNCDFVYRGDVLESIGDFTTRIKMKFPNATMLGVKIDPGPEHKDSTSEQYLQISKVDCELGWADEKIGGDGWHLDPVPRFARDFAEHNEVEIFSYSRPFRVKKEKSANEFLDLWVEKKYLKTERILPGVQRRAKVIEMRIVKVNPLENAVIEVEKKNAELREKFAAMEKLENGGADNSYTMALNGVVDAAVNGGTANYETFINGKYKEINPEIYEDVCSSEMKKKIAGDLVRVLKDQLEVLEWGVRVHGDKCSEQLRPLHEHIVMMFGKMLVTTKAMINSAV</sequence>
<evidence type="ECO:0000259" key="8">
    <source>
        <dbReference type="PROSITE" id="PS51650"/>
    </source>
</evidence>
<feature type="domain" description="DOCKER" evidence="9">
    <location>
        <begin position="1274"/>
        <end position="1703"/>
    </location>
</feature>
<protein>
    <submittedName>
        <fullName evidence="10">Uncharacterized protein</fullName>
    </submittedName>
</protein>
<dbReference type="PANTHER" id="PTHR45653">
    <property type="entry name" value="DEDICATOR OF CYTOKINESIS"/>
    <property type="match status" value="1"/>
</dbReference>
<proteinExistence type="inferred from homology"/>
<dbReference type="EMBL" id="BRYB01001979">
    <property type="protein sequence ID" value="GMI37536.1"/>
    <property type="molecule type" value="Genomic_DNA"/>
</dbReference>
<dbReference type="InterPro" id="IPR046769">
    <property type="entry name" value="DOCKER_Lobe_A"/>
</dbReference>
<dbReference type="PROSITE" id="PS51650">
    <property type="entry name" value="C2_DOCK"/>
    <property type="match status" value="1"/>
</dbReference>
<accession>A0ABQ6N0G7</accession>
<keyword evidence="3" id="KW-0597">Phosphoprotein</keyword>
<gene>
    <name evidence="10" type="ORF">TeGR_g4251</name>
</gene>
<feature type="domain" description="C2 DOCK-type" evidence="8">
    <location>
        <begin position="432"/>
        <end position="607"/>
    </location>
</feature>
<dbReference type="InterPro" id="IPR035892">
    <property type="entry name" value="C2_domain_sf"/>
</dbReference>
<comment type="similarity">
    <text evidence="5">Belongs to the DOCK family.</text>
</comment>
<evidence type="ECO:0000256" key="5">
    <source>
        <dbReference type="PROSITE-ProRule" id="PRU00983"/>
    </source>
</evidence>
<feature type="region of interest" description="Disordered" evidence="7">
    <location>
        <begin position="1"/>
        <end position="50"/>
    </location>
</feature>
<dbReference type="Pfam" id="PF20421">
    <property type="entry name" value="DHR-2_Lobe_C"/>
    <property type="match status" value="1"/>
</dbReference>
<feature type="compositionally biased region" description="Low complexity" evidence="7">
    <location>
        <begin position="14"/>
        <end position="26"/>
    </location>
</feature>
<dbReference type="Gene3D" id="2.60.40.150">
    <property type="entry name" value="C2 domain"/>
    <property type="match status" value="1"/>
</dbReference>
<dbReference type="InterPro" id="IPR043162">
    <property type="entry name" value="DOCK_C_lobe_C"/>
</dbReference>
<evidence type="ECO:0000313" key="11">
    <source>
        <dbReference type="Proteomes" id="UP001165060"/>
    </source>
</evidence>
<dbReference type="Pfam" id="PF23554">
    <property type="entry name" value="TPR_DOCK"/>
    <property type="match status" value="1"/>
</dbReference>
<evidence type="ECO:0000256" key="7">
    <source>
        <dbReference type="SAM" id="MobiDB-lite"/>
    </source>
</evidence>
<keyword evidence="4" id="KW-0344">Guanine-nucleotide releasing factor</keyword>
<dbReference type="InterPro" id="IPR026791">
    <property type="entry name" value="DOCK"/>
</dbReference>
<evidence type="ECO:0000256" key="2">
    <source>
        <dbReference type="ARBA" id="ARBA00022490"/>
    </source>
</evidence>
<evidence type="ECO:0000259" key="9">
    <source>
        <dbReference type="PROSITE" id="PS51651"/>
    </source>
</evidence>
<dbReference type="PANTHER" id="PTHR45653:SF10">
    <property type="entry name" value="MYOBLAST CITY, ISOFORM B"/>
    <property type="match status" value="1"/>
</dbReference>
<evidence type="ECO:0000256" key="3">
    <source>
        <dbReference type="ARBA" id="ARBA00022553"/>
    </source>
</evidence>
<dbReference type="PROSITE" id="PS51651">
    <property type="entry name" value="DOCKER"/>
    <property type="match status" value="1"/>
</dbReference>
<dbReference type="InterPro" id="IPR043161">
    <property type="entry name" value="DOCK_C_lobe_A"/>
</dbReference>
<dbReference type="InterPro" id="IPR056372">
    <property type="entry name" value="TPR_DOCK"/>
</dbReference>
<dbReference type="InterPro" id="IPR016024">
    <property type="entry name" value="ARM-type_fold"/>
</dbReference>
<dbReference type="Gene3D" id="1.20.58.740">
    <property type="match status" value="1"/>
</dbReference>
<organism evidence="10 11">
    <name type="scientific">Tetraparma gracilis</name>
    <dbReference type="NCBI Taxonomy" id="2962635"/>
    <lineage>
        <taxon>Eukaryota</taxon>
        <taxon>Sar</taxon>
        <taxon>Stramenopiles</taxon>
        <taxon>Ochrophyta</taxon>
        <taxon>Bolidophyceae</taxon>
        <taxon>Parmales</taxon>
        <taxon>Triparmaceae</taxon>
        <taxon>Tetraparma</taxon>
    </lineage>
</organism>
<dbReference type="Proteomes" id="UP001165060">
    <property type="component" value="Unassembled WGS sequence"/>
</dbReference>
<keyword evidence="2" id="KW-0963">Cytoplasm</keyword>
<evidence type="ECO:0000256" key="1">
    <source>
        <dbReference type="ARBA" id="ARBA00004496"/>
    </source>
</evidence>
<reference evidence="10 11" key="1">
    <citation type="journal article" date="2023" name="Commun. Biol.">
        <title>Genome analysis of Parmales, the sister group of diatoms, reveals the evolutionary specialization of diatoms from phago-mixotrophs to photoautotrophs.</title>
        <authorList>
            <person name="Ban H."/>
            <person name="Sato S."/>
            <person name="Yoshikawa S."/>
            <person name="Yamada K."/>
            <person name="Nakamura Y."/>
            <person name="Ichinomiya M."/>
            <person name="Sato N."/>
            <person name="Blanc-Mathieu R."/>
            <person name="Endo H."/>
            <person name="Kuwata A."/>
            <person name="Ogata H."/>
        </authorList>
    </citation>
    <scope>NUCLEOTIDE SEQUENCE [LARGE SCALE GENOMIC DNA]</scope>
</reference>
<dbReference type="InterPro" id="IPR032376">
    <property type="entry name" value="DOCK_N"/>
</dbReference>
<evidence type="ECO:0000313" key="10">
    <source>
        <dbReference type="EMBL" id="GMI37536.1"/>
    </source>
</evidence>
<name>A0ABQ6N0G7_9STRA</name>
<dbReference type="Pfam" id="PF14429">
    <property type="entry name" value="DOCK-C2"/>
    <property type="match status" value="1"/>
</dbReference>
<dbReference type="InterPro" id="IPR027007">
    <property type="entry name" value="C2_DOCK-type_domain"/>
</dbReference>
<dbReference type="SUPFAM" id="SSF48371">
    <property type="entry name" value="ARM repeat"/>
    <property type="match status" value="1"/>
</dbReference>
<dbReference type="InterPro" id="IPR027357">
    <property type="entry name" value="DOCKER_dom"/>
</dbReference>
<evidence type="ECO:0000256" key="6">
    <source>
        <dbReference type="SAM" id="Coils"/>
    </source>
</evidence>
<dbReference type="Pfam" id="PF06920">
    <property type="entry name" value="DHR-2_Lobe_A"/>
    <property type="match status" value="1"/>
</dbReference>
<keyword evidence="6" id="KW-0175">Coiled coil</keyword>